<evidence type="ECO:0000256" key="3">
    <source>
        <dbReference type="ARBA" id="ARBA00022692"/>
    </source>
</evidence>
<evidence type="ECO:0000256" key="12">
    <source>
        <dbReference type="SAM" id="Phobius"/>
    </source>
</evidence>
<dbReference type="InterPro" id="IPR036392">
    <property type="entry name" value="PLAT/LH2_dom_sf"/>
</dbReference>
<keyword evidence="6 12" id="KW-0472">Membrane</keyword>
<evidence type="ECO:0000256" key="6">
    <source>
        <dbReference type="ARBA" id="ARBA00023136"/>
    </source>
</evidence>
<feature type="transmembrane region" description="Helical" evidence="12">
    <location>
        <begin position="245"/>
        <end position="270"/>
    </location>
</feature>
<dbReference type="InterPro" id="IPR046791">
    <property type="entry name" value="Polycystin_dom"/>
</dbReference>
<organism evidence="15 16">
    <name type="scientific">Clytia hemisphaerica</name>
    <dbReference type="NCBI Taxonomy" id="252671"/>
    <lineage>
        <taxon>Eukaryota</taxon>
        <taxon>Metazoa</taxon>
        <taxon>Cnidaria</taxon>
        <taxon>Hydrozoa</taxon>
        <taxon>Hydroidolina</taxon>
        <taxon>Leptothecata</taxon>
        <taxon>Obeliida</taxon>
        <taxon>Clytiidae</taxon>
        <taxon>Clytia</taxon>
    </lineage>
</organism>
<evidence type="ECO:0000256" key="11">
    <source>
        <dbReference type="SAM" id="MobiDB-lite"/>
    </source>
</evidence>
<feature type="transmembrane region" description="Helical" evidence="12">
    <location>
        <begin position="714"/>
        <end position="732"/>
    </location>
</feature>
<dbReference type="Proteomes" id="UP000594262">
    <property type="component" value="Unplaced"/>
</dbReference>
<keyword evidence="4 13" id="KW-0732">Signal</keyword>
<proteinExistence type="inferred from homology"/>
<evidence type="ECO:0000256" key="5">
    <source>
        <dbReference type="ARBA" id="ARBA00022989"/>
    </source>
</evidence>
<feature type="disulfide bond" evidence="8">
    <location>
        <begin position="563"/>
        <end position="578"/>
    </location>
</feature>
<dbReference type="GO" id="GO:0050982">
    <property type="term" value="P:detection of mechanical stimulus"/>
    <property type="evidence" value="ECO:0007669"/>
    <property type="project" value="TreeGrafter"/>
</dbReference>
<keyword evidence="16" id="KW-1185">Reference proteome</keyword>
<dbReference type="GO" id="GO:0005262">
    <property type="term" value="F:calcium channel activity"/>
    <property type="evidence" value="ECO:0007669"/>
    <property type="project" value="TreeGrafter"/>
</dbReference>
<protein>
    <recommendedName>
        <fullName evidence="14">PLAT domain-containing protein</fullName>
    </recommendedName>
</protein>
<comment type="caution">
    <text evidence="9">Lacks conserved residue(s) required for the propagation of feature annotation.</text>
</comment>
<name>A0A7M5WVQ9_9CNID</name>
<keyword evidence="5 12" id="KW-1133">Transmembrane helix</keyword>
<evidence type="ECO:0000256" key="8">
    <source>
        <dbReference type="PIRSR" id="PIRSR603915-2"/>
    </source>
</evidence>
<keyword evidence="7" id="KW-0325">Glycoprotein</keyword>
<feature type="transmembrane region" description="Helical" evidence="12">
    <location>
        <begin position="744"/>
        <end position="767"/>
    </location>
</feature>
<feature type="chain" id="PRO_5046883656" description="PLAT domain-containing protein" evidence="13">
    <location>
        <begin position="21"/>
        <end position="1260"/>
    </location>
</feature>
<dbReference type="PRINTS" id="PR01433">
    <property type="entry name" value="POLYCYSTIN2"/>
</dbReference>
<dbReference type="GO" id="GO:0016020">
    <property type="term" value="C:membrane"/>
    <property type="evidence" value="ECO:0007669"/>
    <property type="project" value="UniProtKB-SubCell"/>
</dbReference>
<feature type="compositionally biased region" description="Low complexity" evidence="11">
    <location>
        <begin position="978"/>
        <end position="988"/>
    </location>
</feature>
<feature type="signal peptide" evidence="13">
    <location>
        <begin position="1"/>
        <end position="20"/>
    </location>
</feature>
<dbReference type="Pfam" id="PF01477">
    <property type="entry name" value="PLAT"/>
    <property type="match status" value="1"/>
</dbReference>
<evidence type="ECO:0000256" key="7">
    <source>
        <dbReference type="ARBA" id="ARBA00023180"/>
    </source>
</evidence>
<dbReference type="InterPro" id="IPR003915">
    <property type="entry name" value="PKD_2"/>
</dbReference>
<dbReference type="InterPro" id="IPR051223">
    <property type="entry name" value="Polycystin"/>
</dbReference>
<dbReference type="SUPFAM" id="SSF49723">
    <property type="entry name" value="Lipase/lipooxygenase domain (PLAT/LH2 domain)"/>
    <property type="match status" value="1"/>
</dbReference>
<dbReference type="InterPro" id="IPR001024">
    <property type="entry name" value="PLAT/LH2_dom"/>
</dbReference>
<dbReference type="SMART" id="SM00308">
    <property type="entry name" value="LH2"/>
    <property type="match status" value="1"/>
</dbReference>
<evidence type="ECO:0000256" key="4">
    <source>
        <dbReference type="ARBA" id="ARBA00022729"/>
    </source>
</evidence>
<evidence type="ECO:0000256" key="10">
    <source>
        <dbReference type="SAM" id="Coils"/>
    </source>
</evidence>
<evidence type="ECO:0000313" key="16">
    <source>
        <dbReference type="Proteomes" id="UP000594262"/>
    </source>
</evidence>
<feature type="transmembrane region" description="Helical" evidence="12">
    <location>
        <begin position="795"/>
        <end position="822"/>
    </location>
</feature>
<reference evidence="15" key="1">
    <citation type="submission" date="2021-01" db="UniProtKB">
        <authorList>
            <consortium name="EnsemblMetazoa"/>
        </authorList>
    </citation>
    <scope>IDENTIFICATION</scope>
</reference>
<evidence type="ECO:0000259" key="14">
    <source>
        <dbReference type="PROSITE" id="PS50095"/>
    </source>
</evidence>
<dbReference type="EnsemblMetazoa" id="CLYHEMT013849.1">
    <property type="protein sequence ID" value="CLYHEMP013849.1"/>
    <property type="gene ID" value="CLYHEMG013849"/>
</dbReference>
<comment type="subcellular location">
    <subcellularLocation>
        <location evidence="1">Membrane</location>
        <topology evidence="1">Multi-pass membrane protein</topology>
    </subcellularLocation>
</comment>
<dbReference type="InterPro" id="IPR013122">
    <property type="entry name" value="PKD1_2_channel"/>
</dbReference>
<feature type="transmembrane region" description="Helical" evidence="12">
    <location>
        <begin position="842"/>
        <end position="868"/>
    </location>
</feature>
<evidence type="ECO:0000256" key="13">
    <source>
        <dbReference type="SAM" id="SignalP"/>
    </source>
</evidence>
<dbReference type="GO" id="GO:0005509">
    <property type="term" value="F:calcium ion binding"/>
    <property type="evidence" value="ECO:0007669"/>
    <property type="project" value="InterPro"/>
</dbReference>
<dbReference type="Pfam" id="PF08016">
    <property type="entry name" value="PKD_channel"/>
    <property type="match status" value="1"/>
</dbReference>
<evidence type="ECO:0000256" key="2">
    <source>
        <dbReference type="ARBA" id="ARBA00007200"/>
    </source>
</evidence>
<feature type="coiled-coil region" evidence="10">
    <location>
        <begin position="922"/>
        <end position="949"/>
    </location>
</feature>
<dbReference type="AlphaFoldDB" id="A0A7M5WVQ9"/>
<dbReference type="Pfam" id="PF20519">
    <property type="entry name" value="Polycystin_dom"/>
    <property type="match status" value="1"/>
</dbReference>
<feature type="transmembrane region" description="Helical" evidence="12">
    <location>
        <begin position="422"/>
        <end position="443"/>
    </location>
</feature>
<sequence length="1260" mass="145982">MVTVLSLLLIHILAIVFVRKRDRNLADKEKIYYLQDNNKSDQYFFEIIVRTGIQRDAGTNSNVYLQLVGFKAQSTVHQLVDEDREVFQRASTDVFVLSSDRSLGDITCARLWHDNEEGDWYLRDINVVDLQTNKKYKFVANRWVSIDKTNSTLYYTLTPHNEEELKSFLYIFKSKSMNDFSDRHLWFSIFNRPSKSNFTSCQRLSVAVSALFCVMTSSLMYFQNTPRTSIAVENSGVLHFTIEKLLIAFICMMVSVPINVLLVGLFRVIRPKSQKKENSEDAKTGFSLPHWCIYPTWFLCIVSILGSGTLVTFYGMAFGNQRSLDWLLSTLLSFVQDIFLFQPAQIFLAALISALLSRRFDDGVVEKFNLTQIWKRERRKSRAANSDVIDLPTSFVAGSTFDPPGEKEMESMRHESYKRQQFAATLRGIVYQICFAFVVFVIANDARRSSAYHLATGIRKMLKAHKNDIANYTAFEKVHSPRDVWPWLSNVILPEVFPEPWFSSPCKNGNSHQRSRRSTTTTFSRNEDPGIRDFPGRLYLNDLYSKVVTGMRLRHVRTENTSCVQFSLLNNNTNFKHCIGVFNLKNTEKGSYGTGWSKLTGEQKQHDHPTELPWIYKTSEELGSFPILATQHLYPGGGYAVQLFPKSNWKSILGELKDHLWLDRYSRALILELDVYNAAEKQFISVRMVLEIEPFGGIIPFITVTPVTLDNDSFWLICNKVAFFCLFMLFAYREYREILASGFSYLKSFWNIIEICLLAFICLAIYLEFTVEKYRSELTTRVNHRKPYTFIDFQVLAYTGLLFQITIGFVSFFVMIKVIRLLRFNRRISILTKTLKRALPDLAAMGLHLLIIYIASVIFSHMLLGVHLHQFSDFWKTAGTIISIMLNKFKVSEIIETKPILGRIGFFVFTVLVNFIVLNILISILNDSIAETENELDSCEQERKDEFLEYVKEIFTDLIRCVFRFRCCCRRSNKKPPSKTTSPTKQTPITLPPPSRVVQVKEFKEHELTPDEKRHFFFHSSPTPIHRPLRDEKQQKKKQAVNFQDEIQIMDYEETSIHTFKIEDDSGDENVIDYQQSPPQGKSDKALMMSKYQHVSSYQGVANYHHHSDDSDLEIEEISCHQQQQHLPEISGEKAVTRYEDVTSDLKIEEIGCHQQQHLPEISGEKAVKTRYKDVTKYHGVTIYQQQQHAADSNAKIEEIKSDRQQRHQPEISDQELITKYQRAIKCLKNMHQSDVDFDAAWQKRMIGLLHGMMEDCLCE</sequence>
<evidence type="ECO:0000256" key="9">
    <source>
        <dbReference type="PROSITE-ProRule" id="PRU00152"/>
    </source>
</evidence>
<dbReference type="Gene3D" id="2.60.60.20">
    <property type="entry name" value="PLAT/LH2 domain"/>
    <property type="match status" value="1"/>
</dbReference>
<feature type="region of interest" description="Disordered" evidence="11">
    <location>
        <begin position="507"/>
        <end position="528"/>
    </location>
</feature>
<comment type="similarity">
    <text evidence="2">Belongs to the polycystin family.</text>
</comment>
<dbReference type="PROSITE" id="PS50095">
    <property type="entry name" value="PLAT"/>
    <property type="match status" value="1"/>
</dbReference>
<keyword evidence="10" id="KW-0175">Coiled coil</keyword>
<accession>A0A7M5WVQ9</accession>
<keyword evidence="3 12" id="KW-0812">Transmembrane</keyword>
<feature type="transmembrane region" description="Helical" evidence="12">
    <location>
        <begin position="291"/>
        <end position="318"/>
    </location>
</feature>
<dbReference type="OrthoDB" id="444119at2759"/>
<evidence type="ECO:0000313" key="15">
    <source>
        <dbReference type="EnsemblMetazoa" id="CLYHEMP013849.1"/>
    </source>
</evidence>
<dbReference type="PANTHER" id="PTHR10877">
    <property type="entry name" value="POLYCYSTIN FAMILY MEMBER"/>
    <property type="match status" value="1"/>
</dbReference>
<feature type="transmembrane region" description="Helical" evidence="12">
    <location>
        <begin position="904"/>
        <end position="925"/>
    </location>
</feature>
<dbReference type="Gene3D" id="1.10.287.70">
    <property type="match status" value="1"/>
</dbReference>
<evidence type="ECO:0000256" key="1">
    <source>
        <dbReference type="ARBA" id="ARBA00004141"/>
    </source>
</evidence>
<feature type="domain" description="PLAT" evidence="14">
    <location>
        <begin position="43"/>
        <end position="158"/>
    </location>
</feature>
<feature type="region of interest" description="Disordered" evidence="11">
    <location>
        <begin position="972"/>
        <end position="993"/>
    </location>
</feature>
<dbReference type="PANTHER" id="PTHR10877:SF150">
    <property type="entry name" value="REJ DOMAIN-CONTAINING PROTEIN"/>
    <property type="match status" value="1"/>
</dbReference>
<feature type="transmembrane region" description="Helical" evidence="12">
    <location>
        <begin position="338"/>
        <end position="357"/>
    </location>
</feature>